<accession>A0A2U0S9V3</accession>
<dbReference type="AlphaFoldDB" id="A0A2U0S9V3"/>
<comment type="caution">
    <text evidence="3">The sequence shown here is derived from an EMBL/GenBank/DDBJ whole genome shotgun (WGS) entry which is preliminary data.</text>
</comment>
<keyword evidence="2" id="KW-0472">Membrane</keyword>
<gene>
    <name evidence="3" type="ORF">DD559_01065</name>
</gene>
<reference evidence="3 4" key="1">
    <citation type="submission" date="2018-05" db="EMBL/GenBank/DDBJ databases">
        <title>Description of Sphingomonas pokkalii sp nov, isolated from the rhizosphere of saline tolerant pokkali rice and its draft genome analysis.</title>
        <authorList>
            <person name="Menon R."/>
            <person name="Kumari S."/>
            <person name="Rameshkumar N."/>
        </authorList>
    </citation>
    <scope>NUCLEOTIDE SEQUENCE [LARGE SCALE GENOMIC DNA]</scope>
    <source>
        <strain evidence="3 4">L3B27</strain>
    </source>
</reference>
<proteinExistence type="predicted"/>
<keyword evidence="2" id="KW-0812">Transmembrane</keyword>
<evidence type="ECO:0000256" key="2">
    <source>
        <dbReference type="SAM" id="Phobius"/>
    </source>
</evidence>
<feature type="compositionally biased region" description="Basic and acidic residues" evidence="1">
    <location>
        <begin position="1"/>
        <end position="14"/>
    </location>
</feature>
<name>A0A2U0S9V3_9SPHN</name>
<keyword evidence="4" id="KW-1185">Reference proteome</keyword>
<organism evidence="3 4">
    <name type="scientific">Sphingomonas pokkalii</name>
    <dbReference type="NCBI Taxonomy" id="2175090"/>
    <lineage>
        <taxon>Bacteria</taxon>
        <taxon>Pseudomonadati</taxon>
        <taxon>Pseudomonadota</taxon>
        <taxon>Alphaproteobacteria</taxon>
        <taxon>Sphingomonadales</taxon>
        <taxon>Sphingomonadaceae</taxon>
        <taxon>Sphingomonas</taxon>
    </lineage>
</organism>
<dbReference type="Proteomes" id="UP000245890">
    <property type="component" value="Unassembled WGS sequence"/>
</dbReference>
<sequence>MFFDENRVWPRPEPPRPMPAPPGRRERFLTRMFLIYALILLVLPVSASGIADLLRAILALF</sequence>
<dbReference type="OrthoDB" id="7585887at2"/>
<evidence type="ECO:0000313" key="4">
    <source>
        <dbReference type="Proteomes" id="UP000245890"/>
    </source>
</evidence>
<feature type="region of interest" description="Disordered" evidence="1">
    <location>
        <begin position="1"/>
        <end position="22"/>
    </location>
</feature>
<evidence type="ECO:0000313" key="3">
    <source>
        <dbReference type="EMBL" id="PVX28110.1"/>
    </source>
</evidence>
<feature type="transmembrane region" description="Helical" evidence="2">
    <location>
        <begin position="33"/>
        <end position="58"/>
    </location>
</feature>
<protein>
    <submittedName>
        <fullName evidence="3">Uncharacterized protein</fullName>
    </submittedName>
</protein>
<keyword evidence="2" id="KW-1133">Transmembrane helix</keyword>
<evidence type="ECO:0000256" key="1">
    <source>
        <dbReference type="SAM" id="MobiDB-lite"/>
    </source>
</evidence>
<dbReference type="EMBL" id="QENQ01000001">
    <property type="protein sequence ID" value="PVX28110.1"/>
    <property type="molecule type" value="Genomic_DNA"/>
</dbReference>